<dbReference type="Proteomes" id="UP000658390">
    <property type="component" value="Unassembled WGS sequence"/>
</dbReference>
<sequence length="83" mass="9162">MRSVKRAVLVVLALIIIFGIVIFILENQQPTALVFLGWHTAQLPQSLFFIGALLVGMAIGPAMGFVAFRRKAARLKRKVLVES</sequence>
<proteinExistence type="predicted"/>
<keyword evidence="3 5" id="KW-1133">Transmembrane helix</keyword>
<evidence type="ECO:0000259" key="6">
    <source>
        <dbReference type="Pfam" id="PF06305"/>
    </source>
</evidence>
<evidence type="ECO:0000256" key="3">
    <source>
        <dbReference type="ARBA" id="ARBA00022989"/>
    </source>
</evidence>
<name>A0A8I1K6U2_9PSED</name>
<evidence type="ECO:0000256" key="1">
    <source>
        <dbReference type="ARBA" id="ARBA00022475"/>
    </source>
</evidence>
<evidence type="ECO:0000256" key="4">
    <source>
        <dbReference type="ARBA" id="ARBA00023136"/>
    </source>
</evidence>
<dbReference type="RefSeq" id="WP_198821149.1">
    <property type="nucleotide sequence ID" value="NZ_JAEKCZ010000003.1"/>
</dbReference>
<feature type="transmembrane region" description="Helical" evidence="5">
    <location>
        <begin position="45"/>
        <end position="68"/>
    </location>
</feature>
<dbReference type="Pfam" id="PF06305">
    <property type="entry name" value="LapA_dom"/>
    <property type="match status" value="1"/>
</dbReference>
<evidence type="ECO:0000313" key="7">
    <source>
        <dbReference type="EMBL" id="MBJ2255600.1"/>
    </source>
</evidence>
<dbReference type="GO" id="GO:0005886">
    <property type="term" value="C:plasma membrane"/>
    <property type="evidence" value="ECO:0007669"/>
    <property type="project" value="InterPro"/>
</dbReference>
<dbReference type="InterPro" id="IPR010445">
    <property type="entry name" value="LapA_dom"/>
</dbReference>
<reference evidence="7" key="1">
    <citation type="submission" date="2020-12" db="EMBL/GenBank/DDBJ databases">
        <title>Antibiotic resistance and phylogeny of Pseudomonas spp. isolated over three decades from chicken meat in the Norwegian food chain.</title>
        <authorList>
            <person name="Moen B."/>
        </authorList>
    </citation>
    <scope>NUCLEOTIDE SEQUENCE</scope>
    <source>
        <strain evidence="7">MF6762</strain>
    </source>
</reference>
<evidence type="ECO:0000313" key="8">
    <source>
        <dbReference type="Proteomes" id="UP000658390"/>
    </source>
</evidence>
<comment type="caution">
    <text evidence="7">The sequence shown here is derived from an EMBL/GenBank/DDBJ whole genome shotgun (WGS) entry which is preliminary data.</text>
</comment>
<keyword evidence="4 5" id="KW-0472">Membrane</keyword>
<feature type="domain" description="Lipopolysaccharide assembly protein A" evidence="6">
    <location>
        <begin position="26"/>
        <end position="79"/>
    </location>
</feature>
<keyword evidence="2 5" id="KW-0812">Transmembrane</keyword>
<protein>
    <submittedName>
        <fullName evidence="7">DUF1049 domain-containing protein</fullName>
    </submittedName>
</protein>
<evidence type="ECO:0000256" key="5">
    <source>
        <dbReference type="SAM" id="Phobius"/>
    </source>
</evidence>
<keyword evidence="1" id="KW-1003">Cell membrane</keyword>
<accession>A0A8I1K6U2</accession>
<gene>
    <name evidence="7" type="ORF">JFT45_03600</name>
</gene>
<feature type="transmembrane region" description="Helical" evidence="5">
    <location>
        <begin position="7"/>
        <end position="25"/>
    </location>
</feature>
<dbReference type="AlphaFoldDB" id="A0A8I1K6U2"/>
<organism evidence="7 8">
    <name type="scientific">Pseudomonas psychrophila</name>
    <dbReference type="NCBI Taxonomy" id="122355"/>
    <lineage>
        <taxon>Bacteria</taxon>
        <taxon>Pseudomonadati</taxon>
        <taxon>Pseudomonadota</taxon>
        <taxon>Gammaproteobacteria</taxon>
        <taxon>Pseudomonadales</taxon>
        <taxon>Pseudomonadaceae</taxon>
        <taxon>Pseudomonas</taxon>
    </lineage>
</organism>
<dbReference type="EMBL" id="JAEKCZ010000003">
    <property type="protein sequence ID" value="MBJ2255600.1"/>
    <property type="molecule type" value="Genomic_DNA"/>
</dbReference>
<evidence type="ECO:0000256" key="2">
    <source>
        <dbReference type="ARBA" id="ARBA00022692"/>
    </source>
</evidence>